<comment type="subcellular location">
    <subcellularLocation>
        <location evidence="1">Membrane</location>
        <topology evidence="1">Multi-pass membrane protein</topology>
    </subcellularLocation>
</comment>
<dbReference type="GO" id="GO:0022857">
    <property type="term" value="F:transmembrane transporter activity"/>
    <property type="evidence" value="ECO:0007669"/>
    <property type="project" value="TreeGrafter"/>
</dbReference>
<feature type="transmembrane region" description="Helical" evidence="6">
    <location>
        <begin position="222"/>
        <end position="247"/>
    </location>
</feature>
<dbReference type="Proteomes" id="UP000070700">
    <property type="component" value="Unassembled WGS sequence"/>
</dbReference>
<feature type="transmembrane region" description="Helical" evidence="6">
    <location>
        <begin position="259"/>
        <end position="280"/>
    </location>
</feature>
<keyword evidence="8" id="KW-1185">Reference proteome</keyword>
<reference evidence="7 8" key="1">
    <citation type="submission" date="2015-10" db="EMBL/GenBank/DDBJ databases">
        <title>Full genome of DAOMC 229536 Phialocephala scopiformis, a fungal endophyte of spruce producing the potent anti-insectan compound rugulosin.</title>
        <authorList>
            <consortium name="DOE Joint Genome Institute"/>
            <person name="Walker A.K."/>
            <person name="Frasz S.L."/>
            <person name="Seifert K.A."/>
            <person name="Miller J.D."/>
            <person name="Mondo S.J."/>
            <person name="Labutti K."/>
            <person name="Lipzen A."/>
            <person name="Dockter R."/>
            <person name="Kennedy M."/>
            <person name="Grigoriev I.V."/>
            <person name="Spatafora J.W."/>
        </authorList>
    </citation>
    <scope>NUCLEOTIDE SEQUENCE [LARGE SCALE GENOMIC DNA]</scope>
    <source>
        <strain evidence="7 8">CBS 120377</strain>
    </source>
</reference>
<evidence type="ECO:0000256" key="3">
    <source>
        <dbReference type="ARBA" id="ARBA00022989"/>
    </source>
</evidence>
<feature type="transmembrane region" description="Helical" evidence="6">
    <location>
        <begin position="401"/>
        <end position="420"/>
    </location>
</feature>
<feature type="transmembrane region" description="Helical" evidence="6">
    <location>
        <begin position="562"/>
        <end position="585"/>
    </location>
</feature>
<evidence type="ECO:0000256" key="1">
    <source>
        <dbReference type="ARBA" id="ARBA00004141"/>
    </source>
</evidence>
<dbReference type="SUPFAM" id="SSF103473">
    <property type="entry name" value="MFS general substrate transporter"/>
    <property type="match status" value="1"/>
</dbReference>
<feature type="transmembrane region" description="Helical" evidence="6">
    <location>
        <begin position="440"/>
        <end position="458"/>
    </location>
</feature>
<dbReference type="RefSeq" id="XP_018061329.1">
    <property type="nucleotide sequence ID" value="XM_018219028.1"/>
</dbReference>
<dbReference type="GeneID" id="28828754"/>
<evidence type="ECO:0000256" key="4">
    <source>
        <dbReference type="ARBA" id="ARBA00023136"/>
    </source>
</evidence>
<feature type="transmembrane region" description="Helical" evidence="6">
    <location>
        <begin position="286"/>
        <end position="307"/>
    </location>
</feature>
<dbReference type="AlphaFoldDB" id="A0A132B506"/>
<dbReference type="GO" id="GO:0016020">
    <property type="term" value="C:membrane"/>
    <property type="evidence" value="ECO:0007669"/>
    <property type="project" value="UniProtKB-SubCell"/>
</dbReference>
<protein>
    <submittedName>
        <fullName evidence="7">Uncharacterized protein</fullName>
    </submittedName>
</protein>
<dbReference type="InParanoid" id="A0A132B506"/>
<accession>A0A132B506</accession>
<evidence type="ECO:0000313" key="7">
    <source>
        <dbReference type="EMBL" id="KUJ06974.1"/>
    </source>
</evidence>
<feature type="transmembrane region" description="Helical" evidence="6">
    <location>
        <begin position="470"/>
        <end position="490"/>
    </location>
</feature>
<evidence type="ECO:0000256" key="6">
    <source>
        <dbReference type="SAM" id="Phobius"/>
    </source>
</evidence>
<feature type="transmembrane region" description="Helical" evidence="6">
    <location>
        <begin position="496"/>
        <end position="517"/>
    </location>
</feature>
<organism evidence="7 8">
    <name type="scientific">Mollisia scopiformis</name>
    <name type="common">Conifer needle endophyte fungus</name>
    <name type="synonym">Phialocephala scopiformis</name>
    <dbReference type="NCBI Taxonomy" id="149040"/>
    <lineage>
        <taxon>Eukaryota</taxon>
        <taxon>Fungi</taxon>
        <taxon>Dikarya</taxon>
        <taxon>Ascomycota</taxon>
        <taxon>Pezizomycotina</taxon>
        <taxon>Leotiomycetes</taxon>
        <taxon>Helotiales</taxon>
        <taxon>Mollisiaceae</taxon>
        <taxon>Mollisia</taxon>
    </lineage>
</organism>
<proteinExistence type="predicted"/>
<gene>
    <name evidence="7" type="ORF">LY89DRAFT_726106</name>
</gene>
<dbReference type="EMBL" id="KQ947442">
    <property type="protein sequence ID" value="KUJ06974.1"/>
    <property type="molecule type" value="Genomic_DNA"/>
</dbReference>
<dbReference type="PANTHER" id="PTHR23507:SF1">
    <property type="entry name" value="FI18259P1-RELATED"/>
    <property type="match status" value="1"/>
</dbReference>
<feature type="transmembrane region" description="Helical" evidence="6">
    <location>
        <begin position="529"/>
        <end position="550"/>
    </location>
</feature>
<feature type="transmembrane region" description="Helical" evidence="6">
    <location>
        <begin position="164"/>
        <end position="182"/>
    </location>
</feature>
<dbReference type="InterPro" id="IPR036259">
    <property type="entry name" value="MFS_trans_sf"/>
</dbReference>
<feature type="region of interest" description="Disordered" evidence="5">
    <location>
        <begin position="322"/>
        <end position="355"/>
    </location>
</feature>
<feature type="transmembrane region" description="Helical" evidence="6">
    <location>
        <begin position="194"/>
        <end position="216"/>
    </location>
</feature>
<sequence>MRLVGVPSCTSTKTGCLSWSYHNRPVAPWFVRSTQLVPSLPCFLDVLLVHIRVSYVFVASQTFTFKYISFIFDVTMLTGLRRRWSVVSNPPEGRSPLMPAIILCTMGAFGEVCLTSTHMYLIEQAACRKYFGAYDPAQIGFNGLMDEELCKIAPVQTQVAQINGLYAVLGFIPPIFLTGPYGKMAKILGKKKIMLLNVSSLTLAGLYFTLVCYFYNTFDIRWIYLTPFLDIIGGGQVIMASFIMTYISECVNSKRLSHVFYRLSALQLLFAFFAMLVSSVTLRRNVWVQCLIGIIVLICMIPICLLFPDSRRTFLAPPQRPTLIPSSPEDSASDDSDSITSSQSSSETTSLLPIGPLTPEDPDSQPALFRTIFSALASHTTHSLSLFHSIIYANKFSRYTLFTYFMLTLGTGIRIIFAQWGSITFDWLFAEVNAITGFEMVVSGIILVSLPYITHSLLKPRLGSSSSVDIFVTKASVLAHAVGVVLIGFAPSRVGFIFSMTIWTLGSGLGASLRSFCTGMMESREAIEEIYLGIGMMETLANIVSTASWSAAFSEVLEMKYWVMRLPFMVSSSLLVVVFACVWVLGRFDRVLPTMSEGLMNDDHDSNESDDML</sequence>
<feature type="compositionally biased region" description="Low complexity" evidence="5">
    <location>
        <begin position="338"/>
        <end position="350"/>
    </location>
</feature>
<dbReference type="PANTHER" id="PTHR23507">
    <property type="entry name" value="ZGC:174356"/>
    <property type="match status" value="1"/>
</dbReference>
<name>A0A132B506_MOLSC</name>
<dbReference type="KEGG" id="psco:LY89DRAFT_726106"/>
<evidence type="ECO:0000256" key="5">
    <source>
        <dbReference type="SAM" id="MobiDB-lite"/>
    </source>
</evidence>
<keyword evidence="4 6" id="KW-0472">Membrane</keyword>
<keyword evidence="2 6" id="KW-0812">Transmembrane</keyword>
<evidence type="ECO:0000313" key="8">
    <source>
        <dbReference type="Proteomes" id="UP000070700"/>
    </source>
</evidence>
<dbReference type="OrthoDB" id="10029326at2759"/>
<evidence type="ECO:0000256" key="2">
    <source>
        <dbReference type="ARBA" id="ARBA00022692"/>
    </source>
</evidence>
<keyword evidence="3 6" id="KW-1133">Transmembrane helix</keyword>